<name>A0A5C8EDQ3_9SPIR</name>
<keyword evidence="3 4" id="KW-0560">Oxidoreductase</keyword>
<feature type="binding site" evidence="6">
    <location>
        <position position="54"/>
    </location>
    <ligand>
        <name>NADPH</name>
        <dbReference type="ChEBI" id="CHEBI:57783"/>
    </ligand>
</feature>
<evidence type="ECO:0000256" key="3">
    <source>
        <dbReference type="ARBA" id="ARBA00023002"/>
    </source>
</evidence>
<feature type="domain" description="Pyrroline-5-carboxylate reductase dimerisation" evidence="9">
    <location>
        <begin position="156"/>
        <end position="259"/>
    </location>
</feature>
<comment type="pathway">
    <text evidence="4 7">Amino-acid biosynthesis; L-proline biosynthesis; L-proline from L-glutamate 5-semialdehyde: step 1/1.</text>
</comment>
<comment type="subcellular location">
    <subcellularLocation>
        <location evidence="4">Cytoplasm</location>
    </subcellularLocation>
</comment>
<dbReference type="FunFam" id="1.10.3730.10:FF:000001">
    <property type="entry name" value="Pyrroline-5-carboxylate reductase"/>
    <property type="match status" value="1"/>
</dbReference>
<feature type="binding site" evidence="6">
    <location>
        <begin position="67"/>
        <end position="70"/>
    </location>
    <ligand>
        <name>NADP(+)</name>
        <dbReference type="ChEBI" id="CHEBI:58349"/>
    </ligand>
</feature>
<organism evidence="10 11">
    <name type="scientific">Brachyspira aalborgi</name>
    <dbReference type="NCBI Taxonomy" id="29522"/>
    <lineage>
        <taxon>Bacteria</taxon>
        <taxon>Pseudomonadati</taxon>
        <taxon>Spirochaetota</taxon>
        <taxon>Spirochaetia</taxon>
        <taxon>Brachyspirales</taxon>
        <taxon>Brachyspiraceae</taxon>
        <taxon>Brachyspira</taxon>
    </lineage>
</organism>
<dbReference type="EMBL" id="SAXX01000001">
    <property type="protein sequence ID" value="TXJ35094.1"/>
    <property type="molecule type" value="Genomic_DNA"/>
</dbReference>
<dbReference type="Pfam" id="PF14748">
    <property type="entry name" value="P5CR_dimer"/>
    <property type="match status" value="1"/>
</dbReference>
<dbReference type="RefSeq" id="WP_147735465.1">
    <property type="nucleotide sequence ID" value="NZ_SAXX01000001.1"/>
</dbReference>
<feature type="domain" description="Pyrroline-5-carboxylate reductase catalytic N-terminal" evidence="8">
    <location>
        <begin position="2"/>
        <end position="95"/>
    </location>
</feature>
<dbReference type="UniPathway" id="UPA00098">
    <property type="reaction ID" value="UER00361"/>
</dbReference>
<proteinExistence type="inferred from homology"/>
<dbReference type="InterPro" id="IPR053790">
    <property type="entry name" value="P5CR-like_CS"/>
</dbReference>
<dbReference type="PIRSF" id="PIRSF000193">
    <property type="entry name" value="Pyrrol-5-carb_rd"/>
    <property type="match status" value="1"/>
</dbReference>
<dbReference type="Proteomes" id="UP000324707">
    <property type="component" value="Unassembled WGS sequence"/>
</dbReference>
<comment type="catalytic activity">
    <reaction evidence="4 7">
        <text>L-proline + NADP(+) = (S)-1-pyrroline-5-carboxylate + NADPH + 2 H(+)</text>
        <dbReference type="Rhea" id="RHEA:14109"/>
        <dbReference type="ChEBI" id="CHEBI:15378"/>
        <dbReference type="ChEBI" id="CHEBI:17388"/>
        <dbReference type="ChEBI" id="CHEBI:57783"/>
        <dbReference type="ChEBI" id="CHEBI:58349"/>
        <dbReference type="ChEBI" id="CHEBI:60039"/>
        <dbReference type="EC" id="1.5.1.2"/>
    </reaction>
</comment>
<reference evidence="10 11" key="1">
    <citation type="journal article" date="1992" name="Lakartidningen">
        <title>[Penicillin V and not amoxicillin is the first choice preparation in acute otitis].</title>
        <authorList>
            <person name="Kamme C."/>
            <person name="Lundgren K."/>
            <person name="Prellner K."/>
        </authorList>
    </citation>
    <scope>NUCLEOTIDE SEQUENCE [LARGE SCALE GENOMIC DNA]</scope>
    <source>
        <strain evidence="10 11">PC5538III-lc</strain>
    </source>
</reference>
<dbReference type="EC" id="1.5.1.2" evidence="4 5"/>
<keyword evidence="2 4" id="KW-0521">NADP</keyword>
<comment type="catalytic activity">
    <reaction evidence="4">
        <text>L-proline + NAD(+) = (S)-1-pyrroline-5-carboxylate + NADH + 2 H(+)</text>
        <dbReference type="Rhea" id="RHEA:14105"/>
        <dbReference type="ChEBI" id="CHEBI:15378"/>
        <dbReference type="ChEBI" id="CHEBI:17388"/>
        <dbReference type="ChEBI" id="CHEBI:57540"/>
        <dbReference type="ChEBI" id="CHEBI:57945"/>
        <dbReference type="ChEBI" id="CHEBI:60039"/>
        <dbReference type="EC" id="1.5.1.2"/>
    </reaction>
</comment>
<evidence type="ECO:0000313" key="10">
    <source>
        <dbReference type="EMBL" id="TXJ35094.1"/>
    </source>
</evidence>
<dbReference type="InterPro" id="IPR000304">
    <property type="entry name" value="Pyrroline-COOH_reductase"/>
</dbReference>
<dbReference type="SUPFAM" id="SSF51735">
    <property type="entry name" value="NAD(P)-binding Rossmann-fold domains"/>
    <property type="match status" value="1"/>
</dbReference>
<dbReference type="Gene3D" id="1.10.3730.10">
    <property type="entry name" value="ProC C-terminal domain-like"/>
    <property type="match status" value="1"/>
</dbReference>
<keyword evidence="4" id="KW-0963">Cytoplasm</keyword>
<comment type="caution">
    <text evidence="10">The sequence shown here is derived from an EMBL/GenBank/DDBJ whole genome shotgun (WGS) entry which is preliminary data.</text>
</comment>
<dbReference type="AlphaFoldDB" id="A0A5C8EDQ3"/>
<dbReference type="SUPFAM" id="SSF48179">
    <property type="entry name" value="6-phosphogluconate dehydrogenase C-terminal domain-like"/>
    <property type="match status" value="1"/>
</dbReference>
<dbReference type="GO" id="GO:0055129">
    <property type="term" value="P:L-proline biosynthetic process"/>
    <property type="evidence" value="ECO:0007669"/>
    <property type="project" value="UniProtKB-UniRule"/>
</dbReference>
<feature type="binding site" evidence="6">
    <location>
        <begin position="6"/>
        <end position="11"/>
    </location>
    <ligand>
        <name>NADP(+)</name>
        <dbReference type="ChEBI" id="CHEBI:58349"/>
    </ligand>
</feature>
<dbReference type="InterPro" id="IPR008927">
    <property type="entry name" value="6-PGluconate_DH-like_C_sf"/>
</dbReference>
<evidence type="ECO:0000313" key="11">
    <source>
        <dbReference type="Proteomes" id="UP000324707"/>
    </source>
</evidence>
<evidence type="ECO:0000256" key="5">
    <source>
        <dbReference type="NCBIfam" id="TIGR00112"/>
    </source>
</evidence>
<evidence type="ECO:0000256" key="4">
    <source>
        <dbReference type="HAMAP-Rule" id="MF_01925"/>
    </source>
</evidence>
<dbReference type="GO" id="GO:0005737">
    <property type="term" value="C:cytoplasm"/>
    <property type="evidence" value="ECO:0007669"/>
    <property type="project" value="UniProtKB-SubCell"/>
</dbReference>
<protein>
    <recommendedName>
        <fullName evidence="4 5">Pyrroline-5-carboxylate reductase</fullName>
        <shortName evidence="4">P5C reductase</shortName>
        <shortName evidence="4">P5CR</shortName>
        <ecNumber evidence="4 5">1.5.1.2</ecNumber>
    </recommendedName>
    <alternativeName>
        <fullName evidence="4">PCA reductase</fullName>
    </alternativeName>
</protein>
<evidence type="ECO:0000259" key="8">
    <source>
        <dbReference type="Pfam" id="PF03807"/>
    </source>
</evidence>
<dbReference type="Pfam" id="PF03807">
    <property type="entry name" value="F420_oxidored"/>
    <property type="match status" value="1"/>
</dbReference>
<dbReference type="InterPro" id="IPR028939">
    <property type="entry name" value="P5C_Rdtase_cat_N"/>
</dbReference>
<dbReference type="PROSITE" id="PS00521">
    <property type="entry name" value="P5CR"/>
    <property type="match status" value="1"/>
</dbReference>
<dbReference type="PANTHER" id="PTHR11645:SF0">
    <property type="entry name" value="PYRROLINE-5-CARBOXYLATE REDUCTASE 3"/>
    <property type="match status" value="1"/>
</dbReference>
<comment type="similarity">
    <text evidence="1 4 7">Belongs to the pyrroline-5-carboxylate reductase family.</text>
</comment>
<evidence type="ECO:0000256" key="1">
    <source>
        <dbReference type="ARBA" id="ARBA00005525"/>
    </source>
</evidence>
<dbReference type="InterPro" id="IPR036291">
    <property type="entry name" value="NAD(P)-bd_dom_sf"/>
</dbReference>
<gene>
    <name evidence="4 10" type="primary">proC</name>
    <name evidence="10" type="ORF">EPJ69_00705</name>
</gene>
<evidence type="ECO:0000259" key="9">
    <source>
        <dbReference type="Pfam" id="PF14748"/>
    </source>
</evidence>
<dbReference type="InterPro" id="IPR029036">
    <property type="entry name" value="P5CR_dimer"/>
</dbReference>
<sequence length="263" mass="28869">MKIGFIGAGSMGGALIEGFIKSGIDKKNIIASVKTKEKKESLEKNIGIKVYNDNKKVARESDILFIAVKPYMFENISKEIKSNIKKETIIISVAASIKNKELIKLFETKKIIRIMPNTPVKTCNGFIAIVEKENQNIEKEILDLLSKVGMVKIISENLIHSYTAISGCSPAFLYILIEAMSDAGVIMGIDRKSSIETAAQLFKSVGAMVLESKKHPAELKDAVCTPAGITIKGVEKLEEKALRSGLIETILSSYNKSIESEEK</sequence>
<evidence type="ECO:0000256" key="7">
    <source>
        <dbReference type="RuleBase" id="RU003903"/>
    </source>
</evidence>
<keyword evidence="4 7" id="KW-0641">Proline biosynthesis</keyword>
<dbReference type="NCBIfam" id="TIGR00112">
    <property type="entry name" value="proC"/>
    <property type="match status" value="1"/>
</dbReference>
<accession>A0A5C8EDQ3</accession>
<evidence type="ECO:0000256" key="6">
    <source>
        <dbReference type="PIRSR" id="PIRSR000193-1"/>
    </source>
</evidence>
<evidence type="ECO:0000256" key="2">
    <source>
        <dbReference type="ARBA" id="ARBA00022857"/>
    </source>
</evidence>
<dbReference type="PANTHER" id="PTHR11645">
    <property type="entry name" value="PYRROLINE-5-CARBOXYLATE REDUCTASE"/>
    <property type="match status" value="1"/>
</dbReference>
<dbReference type="Gene3D" id="3.40.50.720">
    <property type="entry name" value="NAD(P)-binding Rossmann-like Domain"/>
    <property type="match status" value="1"/>
</dbReference>
<dbReference type="GO" id="GO:0004735">
    <property type="term" value="F:pyrroline-5-carboxylate reductase activity"/>
    <property type="evidence" value="ECO:0007669"/>
    <property type="project" value="UniProtKB-UniRule"/>
</dbReference>
<keyword evidence="4 7" id="KW-0028">Amino-acid biosynthesis</keyword>
<comment type="function">
    <text evidence="4">Catalyzes the reduction of 1-pyrroline-5-carboxylate (PCA) to L-proline.</text>
</comment>
<dbReference type="HAMAP" id="MF_01925">
    <property type="entry name" value="P5C_reductase"/>
    <property type="match status" value="1"/>
</dbReference>